<dbReference type="Proteomes" id="UP000001055">
    <property type="component" value="Unassembled WGS sequence"/>
</dbReference>
<reference evidence="3" key="1">
    <citation type="journal article" date="2007" name="Plant Cell">
        <title>Dothideomycete-plant interactions illuminated by genome sequencing and EST analysis of the wheat pathogen Stagonospora nodorum.</title>
        <authorList>
            <person name="Hane J.K."/>
            <person name="Lowe R.G."/>
            <person name="Solomon P.S."/>
            <person name="Tan K.C."/>
            <person name="Schoch C.L."/>
            <person name="Spatafora J.W."/>
            <person name="Crous P.W."/>
            <person name="Kodira C."/>
            <person name="Birren B.W."/>
            <person name="Galagan J.E."/>
            <person name="Torriani S.F."/>
            <person name="McDonald B.A."/>
            <person name="Oliver R.P."/>
        </authorList>
    </citation>
    <scope>NUCLEOTIDE SEQUENCE [LARGE SCALE GENOMIC DNA]</scope>
    <source>
        <strain evidence="3">SN15 / ATCC MYA-4574 / FGSC 10173</strain>
    </source>
</reference>
<name>Q0ULP5_PHANO</name>
<sequence length="659" mass="73182">MTHHANMCEIHATEYAHAIKKLQEQRPKKSTIWTKLTRRVDNDATENLSMRRAYKGLKGLMTGDYLHEFTLNQGTDNQLGHSKPAPLEQTEAPRRRQLWQPLKRIWQKNSKRTNKGRPLYRKISQYSQKSNGRGRMEMAPRVTIAEEEDDPRCSEESKPTESQTSLLPQNFELFTGPSELPQSDLFVRTRSPAALSMTATVGESSPVKRQGIHKELPKLSVSPSVDHSTPVPMRDQVESPSTITTSDAVLRAVLSPPLNPPQKPTFVEIEPLLQEQRAVSSDMPIVARHEATRTLPESSPRANYHQDSVSSSVSSIQPPAVQHRVTPSERAEYDRIVRVFFRQHATRIPIPTAWRSNTSRVYLFRGPSSPYRNVVTAPVTSSSSSTTALSANTIFATEPSRRTPSPRTSTTTPEAVSTLRDIVARHAMRFSTGFTESSSEQEAHNTTVPESDYESARPGSALNPAELTGSAVPSPPLPARNPGRRLAISLPVPRGSFESEFWTGEPRKRRRLPEDDSEIAVPRPQTAIPVRQGVNTHAGRSRFSRTIPQDRVSDLLAVGRSVTHEPSRIPQFGGPSRARLLQPVVVDEGVTSSAESEGPVLTPAMSREEEISRRIANIKRNPSAARRPLTPGDDRASIMSGDEIWYEASHVAVVDESVQ</sequence>
<dbReference type="GeneID" id="5974551"/>
<dbReference type="VEuPathDB" id="FungiDB:JI435_073190"/>
<evidence type="ECO:0000313" key="3">
    <source>
        <dbReference type="Proteomes" id="UP000001055"/>
    </source>
</evidence>
<feature type="region of interest" description="Disordered" evidence="1">
    <location>
        <begin position="220"/>
        <end position="241"/>
    </location>
</feature>
<proteinExistence type="predicted"/>
<feature type="compositionally biased region" description="Basic residues" evidence="1">
    <location>
        <begin position="110"/>
        <end position="120"/>
    </location>
</feature>
<dbReference type="KEGG" id="pno:SNOG_07319"/>
<evidence type="ECO:0000313" key="2">
    <source>
        <dbReference type="EMBL" id="EAT84785.1"/>
    </source>
</evidence>
<feature type="region of interest" description="Disordered" evidence="1">
    <location>
        <begin position="110"/>
        <end position="168"/>
    </location>
</feature>
<dbReference type="RefSeq" id="XP_001797658.1">
    <property type="nucleotide sequence ID" value="XM_001797606.1"/>
</dbReference>
<feature type="region of interest" description="Disordered" evidence="1">
    <location>
        <begin position="432"/>
        <end position="484"/>
    </location>
</feature>
<feature type="region of interest" description="Disordered" evidence="1">
    <location>
        <begin position="381"/>
        <end position="414"/>
    </location>
</feature>
<dbReference type="EMBL" id="CH445335">
    <property type="protein sequence ID" value="EAT84785.1"/>
    <property type="molecule type" value="Genomic_DNA"/>
</dbReference>
<dbReference type="InParanoid" id="Q0ULP5"/>
<feature type="compositionally biased region" description="Polar residues" evidence="1">
    <location>
        <begin position="432"/>
        <end position="449"/>
    </location>
</feature>
<accession>Q0ULP5</accession>
<gene>
    <name evidence="2" type="ORF">SNOG_07319</name>
</gene>
<dbReference type="AlphaFoldDB" id="Q0ULP5"/>
<feature type="compositionally biased region" description="Low complexity" evidence="1">
    <location>
        <begin position="381"/>
        <end position="393"/>
    </location>
</feature>
<feature type="compositionally biased region" description="Polar residues" evidence="1">
    <location>
        <begin position="295"/>
        <end position="307"/>
    </location>
</feature>
<evidence type="ECO:0000256" key="1">
    <source>
        <dbReference type="SAM" id="MobiDB-lite"/>
    </source>
</evidence>
<protein>
    <submittedName>
        <fullName evidence="2">Uncharacterized protein</fullName>
    </submittedName>
</protein>
<feature type="compositionally biased region" description="Low complexity" evidence="1">
    <location>
        <begin position="402"/>
        <end position="414"/>
    </location>
</feature>
<feature type="region of interest" description="Disordered" evidence="1">
    <location>
        <begin position="293"/>
        <end position="327"/>
    </location>
</feature>
<organism evidence="2 3">
    <name type="scientific">Phaeosphaeria nodorum (strain SN15 / ATCC MYA-4574 / FGSC 10173)</name>
    <name type="common">Glume blotch fungus</name>
    <name type="synonym">Parastagonospora nodorum</name>
    <dbReference type="NCBI Taxonomy" id="321614"/>
    <lineage>
        <taxon>Eukaryota</taxon>
        <taxon>Fungi</taxon>
        <taxon>Dikarya</taxon>
        <taxon>Ascomycota</taxon>
        <taxon>Pezizomycotina</taxon>
        <taxon>Dothideomycetes</taxon>
        <taxon>Pleosporomycetidae</taxon>
        <taxon>Pleosporales</taxon>
        <taxon>Pleosporineae</taxon>
        <taxon>Phaeosphaeriaceae</taxon>
        <taxon>Parastagonospora</taxon>
    </lineage>
</organism>
<feature type="region of interest" description="Disordered" evidence="1">
    <location>
        <begin position="617"/>
        <end position="636"/>
    </location>
</feature>